<keyword evidence="4" id="KW-1185">Reference proteome</keyword>
<evidence type="ECO:0000313" key="3">
    <source>
        <dbReference type="EMBL" id="PVU92090.1"/>
    </source>
</evidence>
<organism evidence="3 4">
    <name type="scientific">Smittium simulii</name>
    <dbReference type="NCBI Taxonomy" id="133385"/>
    <lineage>
        <taxon>Eukaryota</taxon>
        <taxon>Fungi</taxon>
        <taxon>Fungi incertae sedis</taxon>
        <taxon>Zoopagomycota</taxon>
        <taxon>Kickxellomycotina</taxon>
        <taxon>Harpellomycetes</taxon>
        <taxon>Harpellales</taxon>
        <taxon>Legeriomycetaceae</taxon>
        <taxon>Smittium</taxon>
    </lineage>
</organism>
<dbReference type="OrthoDB" id="7480311at2759"/>
<gene>
    <name evidence="3" type="ORF">BB561_004041</name>
</gene>
<name>A0A2T9YIE1_9FUNG</name>
<keyword evidence="2" id="KW-0732">Signal</keyword>
<dbReference type="STRING" id="133385.A0A2T9YIE1"/>
<evidence type="ECO:0000256" key="2">
    <source>
        <dbReference type="SAM" id="SignalP"/>
    </source>
</evidence>
<protein>
    <submittedName>
        <fullName evidence="3">Uncharacterized protein</fullName>
    </submittedName>
</protein>
<dbReference type="AlphaFoldDB" id="A0A2T9YIE1"/>
<feature type="chain" id="PRO_5015699230" evidence="2">
    <location>
        <begin position="22"/>
        <end position="404"/>
    </location>
</feature>
<reference evidence="3 4" key="1">
    <citation type="journal article" date="2018" name="MBio">
        <title>Comparative Genomics Reveals the Core Gene Toolbox for the Fungus-Insect Symbiosis.</title>
        <authorList>
            <person name="Wang Y."/>
            <person name="Stata M."/>
            <person name="Wang W."/>
            <person name="Stajich J.E."/>
            <person name="White M.M."/>
            <person name="Moncalvo J.M."/>
        </authorList>
    </citation>
    <scope>NUCLEOTIDE SEQUENCE [LARGE SCALE GENOMIC DNA]</scope>
    <source>
        <strain evidence="3 4">SWE-8-4</strain>
    </source>
</reference>
<evidence type="ECO:0000256" key="1">
    <source>
        <dbReference type="SAM" id="MobiDB-lite"/>
    </source>
</evidence>
<comment type="caution">
    <text evidence="3">The sequence shown here is derived from an EMBL/GenBank/DDBJ whole genome shotgun (WGS) entry which is preliminary data.</text>
</comment>
<proteinExistence type="predicted"/>
<evidence type="ECO:0000313" key="4">
    <source>
        <dbReference type="Proteomes" id="UP000245383"/>
    </source>
</evidence>
<accession>A0A2T9YIE1</accession>
<feature type="region of interest" description="Disordered" evidence="1">
    <location>
        <begin position="287"/>
        <end position="404"/>
    </location>
</feature>
<dbReference type="Proteomes" id="UP000245383">
    <property type="component" value="Unassembled WGS sequence"/>
</dbReference>
<dbReference type="EMBL" id="MBFR01000175">
    <property type="protein sequence ID" value="PVU92090.1"/>
    <property type="molecule type" value="Genomic_DNA"/>
</dbReference>
<feature type="signal peptide" evidence="2">
    <location>
        <begin position="1"/>
        <end position="21"/>
    </location>
</feature>
<sequence length="404" mass="43994">MIYRINHLSVFIINLASICHSFEISSNNIATTFNKRDKDDSPYNDGEFSTECNLPNYVLAPRGNPGMCAQAPYISEDYITSPCKNKYFYMSFDANTLSSSGFSIMLNPTVFTQKYPAFHGQYSGYGNFAFGGVFPNQNPILTLGKPLESKKNCGNAGGKGFKYFLAYDKKGIYMGQNGRSYTFVPTSRIPPIFRSKNMLIQAASTLDQTVAVFNIKIRCLSGDTCSVSQNGGPKATAESVTCITSSAEKPNPGVKAPVAPPIQAPAAPPIQAPTITISVTDNKISTSTVTETKTDYEDNPPILKSTSDEDNPPILKSTNDEDNPPILKSTNDEDNPPILKSTNDEDNPPILKSTNDEDNPPILKSTNDEDNPPILKSTNDEDNPPILKSTNDEDNPPILQNTDG</sequence>